<feature type="compositionally biased region" description="Basic and acidic residues" evidence="2">
    <location>
        <begin position="7"/>
        <end position="26"/>
    </location>
</feature>
<accession>A0A9P8D8K7</accession>
<dbReference type="GeneID" id="68319866"/>
<organism evidence="3 4">
    <name type="scientific">Fusarium musae</name>
    <dbReference type="NCBI Taxonomy" id="1042133"/>
    <lineage>
        <taxon>Eukaryota</taxon>
        <taxon>Fungi</taxon>
        <taxon>Dikarya</taxon>
        <taxon>Ascomycota</taxon>
        <taxon>Pezizomycotina</taxon>
        <taxon>Sordariomycetes</taxon>
        <taxon>Hypocreomycetidae</taxon>
        <taxon>Hypocreales</taxon>
        <taxon>Nectriaceae</taxon>
        <taxon>Fusarium</taxon>
    </lineage>
</organism>
<evidence type="ECO:0000256" key="1">
    <source>
        <dbReference type="SAM" id="Coils"/>
    </source>
</evidence>
<proteinExistence type="predicted"/>
<keyword evidence="4" id="KW-1185">Reference proteome</keyword>
<evidence type="ECO:0000256" key="2">
    <source>
        <dbReference type="SAM" id="MobiDB-lite"/>
    </source>
</evidence>
<feature type="coiled-coil region" evidence="1">
    <location>
        <begin position="90"/>
        <end position="152"/>
    </location>
</feature>
<dbReference type="AlphaFoldDB" id="A0A9P8D8K7"/>
<dbReference type="EMBL" id="JAHBCI010000009">
    <property type="protein sequence ID" value="KAG9497217.1"/>
    <property type="molecule type" value="Genomic_DNA"/>
</dbReference>
<comment type="caution">
    <text evidence="3">The sequence shown here is derived from an EMBL/GenBank/DDBJ whole genome shotgun (WGS) entry which is preliminary data.</text>
</comment>
<gene>
    <name evidence="3" type="ORF">J7337_012010</name>
</gene>
<sequence>MDLQQEIDERLTEHSEHTKVVENKNDELERCQTKRASQVRALDMIDTEFSKLGDDIAADEKAAGEDLAVLPPPTRKFNFPMLQTLPEMYRERFKENIRLQRQRHEELSIKKGTASEILQSAEEDCTIREKEVEQAENEMKVIEEGVKAAYMKKEFTAMQEDI</sequence>
<dbReference type="KEGG" id="fmu:J7337_012010"/>
<evidence type="ECO:0000313" key="4">
    <source>
        <dbReference type="Proteomes" id="UP000827133"/>
    </source>
</evidence>
<keyword evidence="1" id="KW-0175">Coiled coil</keyword>
<feature type="region of interest" description="Disordered" evidence="2">
    <location>
        <begin position="1"/>
        <end position="26"/>
    </location>
</feature>
<protein>
    <submittedName>
        <fullName evidence="3">Uncharacterized protein</fullName>
    </submittedName>
</protein>
<dbReference type="Proteomes" id="UP000827133">
    <property type="component" value="Unassembled WGS sequence"/>
</dbReference>
<name>A0A9P8D8K7_9HYPO</name>
<dbReference type="RefSeq" id="XP_044676217.1">
    <property type="nucleotide sequence ID" value="XM_044829542.1"/>
</dbReference>
<reference evidence="3" key="1">
    <citation type="journal article" date="2021" name="Mol. Plant Microbe Interact.">
        <title>Telomere to telomere genome assembly of Fusarium musae F31, causal agent of crown rot disease of banana.</title>
        <authorList>
            <person name="Degradi L."/>
            <person name="Tava V."/>
            <person name="Kunova A."/>
            <person name="Cortesi P."/>
            <person name="Saracchi M."/>
            <person name="Pasquali M."/>
        </authorList>
    </citation>
    <scope>NUCLEOTIDE SEQUENCE</scope>
    <source>
        <strain evidence="3">F31</strain>
    </source>
</reference>
<evidence type="ECO:0000313" key="3">
    <source>
        <dbReference type="EMBL" id="KAG9497217.1"/>
    </source>
</evidence>